<evidence type="ECO:0000259" key="8">
    <source>
        <dbReference type="Pfam" id="PF02687"/>
    </source>
</evidence>
<feature type="domain" description="MacB-like periplasmic core" evidence="9">
    <location>
        <begin position="106"/>
        <end position="164"/>
    </location>
</feature>
<keyword evidence="3 7" id="KW-0812">Transmembrane</keyword>
<evidence type="ECO:0000256" key="4">
    <source>
        <dbReference type="ARBA" id="ARBA00022989"/>
    </source>
</evidence>
<evidence type="ECO:0000256" key="7">
    <source>
        <dbReference type="SAM" id="Phobius"/>
    </source>
</evidence>
<dbReference type="PANTHER" id="PTHR30572">
    <property type="entry name" value="MEMBRANE COMPONENT OF TRANSPORTER-RELATED"/>
    <property type="match status" value="1"/>
</dbReference>
<evidence type="ECO:0000256" key="2">
    <source>
        <dbReference type="ARBA" id="ARBA00022475"/>
    </source>
</evidence>
<keyword evidence="2" id="KW-1003">Cell membrane</keyword>
<name>A0A9J6RFY0_9BACI</name>
<dbReference type="RefSeq" id="WP_268781286.1">
    <property type="nucleotide sequence ID" value="NZ_JAPRAT010000040.1"/>
</dbReference>
<evidence type="ECO:0000313" key="10">
    <source>
        <dbReference type="EMBL" id="MCZ0704512.1"/>
    </source>
</evidence>
<sequence length="359" mass="41647">MRQYMLVWQMEAKNYKQLCLHCFILIAIIFFSLYYFGLMYGKYYEQYQANESIIVGNTMNTDRDNLEQLALLDGIKSYILLANYMEFFTIEGDDYSHEYHVAALPQNYVFDSTFQGRFFTEEEQVNGDNVAIIPYPYALLSNSKIGDTVEINHTSYQIIGIAPYMHYASFIITEKQLFDQFGQDNTIEIYTEEGFALKPKARTSLITNIESLLQSPVIDEETSENDLADFMNEVRIYSLILFAFAIANILYIYSYILETRKKQISIYRLNGASKGFIARILLVGLLANYTICFFIAYGLIVTFHGLIAPIVIQEQLFMLTSKDFFAFFITMLMIYILLLFLYIRKWMNGSIVRSLKGGV</sequence>
<feature type="transmembrane region" description="Helical" evidence="7">
    <location>
        <begin position="324"/>
        <end position="343"/>
    </location>
</feature>
<feature type="domain" description="ABC3 transporter permease C-terminal" evidence="8">
    <location>
        <begin position="236"/>
        <end position="349"/>
    </location>
</feature>
<dbReference type="InterPro" id="IPR050250">
    <property type="entry name" value="Macrolide_Exporter_MacB"/>
</dbReference>
<keyword evidence="4 7" id="KW-1133">Transmembrane helix</keyword>
<dbReference type="PANTHER" id="PTHR30572:SF4">
    <property type="entry name" value="ABC TRANSPORTER PERMEASE YTRF"/>
    <property type="match status" value="1"/>
</dbReference>
<evidence type="ECO:0000256" key="3">
    <source>
        <dbReference type="ARBA" id="ARBA00022692"/>
    </source>
</evidence>
<reference evidence="10" key="1">
    <citation type="submission" date="2022-11" db="EMBL/GenBank/DDBJ databases">
        <title>WGS of Natronobacillus azotifigens 24KS-1, an anaerobic diazotrophic haloalkaliphile from soda-rich habitats.</title>
        <authorList>
            <person name="Sorokin D.Y."/>
            <person name="Merkel A.Y."/>
        </authorList>
    </citation>
    <scope>NUCLEOTIDE SEQUENCE</scope>
    <source>
        <strain evidence="10">24KS-1</strain>
    </source>
</reference>
<comment type="subcellular location">
    <subcellularLocation>
        <location evidence="1">Cell membrane</location>
        <topology evidence="1">Multi-pass membrane protein</topology>
    </subcellularLocation>
</comment>
<comment type="caution">
    <text evidence="10">The sequence shown here is derived from an EMBL/GenBank/DDBJ whole genome shotgun (WGS) entry which is preliminary data.</text>
</comment>
<dbReference type="EMBL" id="JAPRAT010000040">
    <property type="protein sequence ID" value="MCZ0704512.1"/>
    <property type="molecule type" value="Genomic_DNA"/>
</dbReference>
<dbReference type="Pfam" id="PF02687">
    <property type="entry name" value="FtsX"/>
    <property type="match status" value="1"/>
</dbReference>
<keyword evidence="5 7" id="KW-0472">Membrane</keyword>
<protein>
    <submittedName>
        <fullName evidence="10">ABC transporter permease</fullName>
    </submittedName>
</protein>
<dbReference type="Pfam" id="PF12704">
    <property type="entry name" value="MacB_PCD"/>
    <property type="match status" value="1"/>
</dbReference>
<feature type="transmembrane region" description="Helical" evidence="7">
    <location>
        <begin position="276"/>
        <end position="304"/>
    </location>
</feature>
<evidence type="ECO:0000256" key="1">
    <source>
        <dbReference type="ARBA" id="ARBA00004651"/>
    </source>
</evidence>
<accession>A0A9J6RFY0</accession>
<gene>
    <name evidence="10" type="ORF">OWO01_14975</name>
</gene>
<keyword evidence="11" id="KW-1185">Reference proteome</keyword>
<evidence type="ECO:0000313" key="11">
    <source>
        <dbReference type="Proteomes" id="UP001084197"/>
    </source>
</evidence>
<dbReference type="Proteomes" id="UP001084197">
    <property type="component" value="Unassembled WGS sequence"/>
</dbReference>
<organism evidence="10 11">
    <name type="scientific">Natronobacillus azotifigens</name>
    <dbReference type="NCBI Taxonomy" id="472978"/>
    <lineage>
        <taxon>Bacteria</taxon>
        <taxon>Bacillati</taxon>
        <taxon>Bacillota</taxon>
        <taxon>Bacilli</taxon>
        <taxon>Bacillales</taxon>
        <taxon>Bacillaceae</taxon>
        <taxon>Natronobacillus</taxon>
    </lineage>
</organism>
<dbReference type="GO" id="GO:0022857">
    <property type="term" value="F:transmembrane transporter activity"/>
    <property type="evidence" value="ECO:0007669"/>
    <property type="project" value="TreeGrafter"/>
</dbReference>
<comment type="similarity">
    <text evidence="6">Belongs to the ABC-4 integral membrane protein family.</text>
</comment>
<dbReference type="AlphaFoldDB" id="A0A9J6RFY0"/>
<dbReference type="GO" id="GO:0005886">
    <property type="term" value="C:plasma membrane"/>
    <property type="evidence" value="ECO:0007669"/>
    <property type="project" value="UniProtKB-SubCell"/>
</dbReference>
<feature type="transmembrane region" description="Helical" evidence="7">
    <location>
        <begin position="236"/>
        <end position="256"/>
    </location>
</feature>
<dbReference type="InterPro" id="IPR025857">
    <property type="entry name" value="MacB_PCD"/>
</dbReference>
<evidence type="ECO:0000259" key="9">
    <source>
        <dbReference type="Pfam" id="PF12704"/>
    </source>
</evidence>
<feature type="transmembrane region" description="Helical" evidence="7">
    <location>
        <begin position="20"/>
        <end position="40"/>
    </location>
</feature>
<proteinExistence type="inferred from homology"/>
<dbReference type="InterPro" id="IPR003838">
    <property type="entry name" value="ABC3_permease_C"/>
</dbReference>
<evidence type="ECO:0000256" key="5">
    <source>
        <dbReference type="ARBA" id="ARBA00023136"/>
    </source>
</evidence>
<evidence type="ECO:0000256" key="6">
    <source>
        <dbReference type="ARBA" id="ARBA00038076"/>
    </source>
</evidence>